<keyword evidence="2" id="KW-0808">Transferase</keyword>
<proteinExistence type="predicted"/>
<evidence type="ECO:0000256" key="1">
    <source>
        <dbReference type="SAM" id="MobiDB-lite"/>
    </source>
</evidence>
<dbReference type="InterPro" id="IPR001451">
    <property type="entry name" value="Hexapep"/>
</dbReference>
<dbReference type="Proteomes" id="UP000198373">
    <property type="component" value="Unassembled WGS sequence"/>
</dbReference>
<keyword evidence="3" id="KW-1185">Reference proteome</keyword>
<evidence type="ECO:0000313" key="3">
    <source>
        <dbReference type="Proteomes" id="UP000198373"/>
    </source>
</evidence>
<name>A0A239B3X5_9ACTN</name>
<reference evidence="3" key="1">
    <citation type="submission" date="2017-06" db="EMBL/GenBank/DDBJ databases">
        <authorList>
            <person name="Varghese N."/>
            <person name="Submissions S."/>
        </authorList>
    </citation>
    <scope>NUCLEOTIDE SEQUENCE [LARGE SCALE GENOMIC DNA]</scope>
    <source>
        <strain evidence="3">DSM 46839</strain>
    </source>
</reference>
<protein>
    <submittedName>
        <fullName evidence="2">Hexapeptide repeat of succinyl-transferase</fullName>
    </submittedName>
</protein>
<dbReference type="InterPro" id="IPR011004">
    <property type="entry name" value="Trimer_LpxA-like_sf"/>
</dbReference>
<sequence>MPSAQEPARHPAAAHETAVIEEPVTIGPGTRVWHHAHVRSGAVVGADCVLGKNVFVDAGAVVGDRCKIQNNVSVYTGVTLGSDVFVGPGAVFTNDLRPRASATAWTVTPTAVHDGASVGANATVVCGTVLGAGCMVAAGAVVTRDVAAHQLVAGNPARHAGWVCACGEVVSREPDRPADLRCDRHRAPATGGPEEAA</sequence>
<dbReference type="CDD" id="cd03358">
    <property type="entry name" value="LbH_WxcM_N_like"/>
    <property type="match status" value="1"/>
</dbReference>
<dbReference type="OrthoDB" id="2643438at2"/>
<gene>
    <name evidence="2" type="ORF">SAMN06893096_101385</name>
</gene>
<accession>A0A239B3X5</accession>
<organism evidence="2 3">
    <name type="scientific">Geodermatophilus pulveris</name>
    <dbReference type="NCBI Taxonomy" id="1564159"/>
    <lineage>
        <taxon>Bacteria</taxon>
        <taxon>Bacillati</taxon>
        <taxon>Actinomycetota</taxon>
        <taxon>Actinomycetes</taxon>
        <taxon>Geodermatophilales</taxon>
        <taxon>Geodermatophilaceae</taxon>
        <taxon>Geodermatophilus</taxon>
    </lineage>
</organism>
<dbReference type="Pfam" id="PF00132">
    <property type="entry name" value="Hexapep"/>
    <property type="match status" value="1"/>
</dbReference>
<evidence type="ECO:0000313" key="2">
    <source>
        <dbReference type="EMBL" id="SNS01903.1"/>
    </source>
</evidence>
<feature type="region of interest" description="Disordered" evidence="1">
    <location>
        <begin position="176"/>
        <end position="197"/>
    </location>
</feature>
<dbReference type="AlphaFoldDB" id="A0A239B3X5"/>
<dbReference type="SUPFAM" id="SSF51161">
    <property type="entry name" value="Trimeric LpxA-like enzymes"/>
    <property type="match status" value="1"/>
</dbReference>
<dbReference type="InterPro" id="IPR050179">
    <property type="entry name" value="Trans_hexapeptide_repeat"/>
</dbReference>
<dbReference type="EMBL" id="FZOO01000001">
    <property type="protein sequence ID" value="SNS01903.1"/>
    <property type="molecule type" value="Genomic_DNA"/>
</dbReference>
<dbReference type="PANTHER" id="PTHR43300">
    <property type="entry name" value="ACETYLTRANSFERASE"/>
    <property type="match status" value="1"/>
</dbReference>
<dbReference type="PANTHER" id="PTHR43300:SF4">
    <property type="entry name" value="ACYL-[ACYL-CARRIER-PROTEIN]--UDP-N-ACETYLGLUCOSAMINE O-ACYLTRANSFERASE"/>
    <property type="match status" value="1"/>
</dbReference>
<dbReference type="Gene3D" id="2.160.10.10">
    <property type="entry name" value="Hexapeptide repeat proteins"/>
    <property type="match status" value="1"/>
</dbReference>
<dbReference type="Pfam" id="PF14602">
    <property type="entry name" value="Hexapep_2"/>
    <property type="match status" value="1"/>
</dbReference>
<dbReference type="GO" id="GO:0016740">
    <property type="term" value="F:transferase activity"/>
    <property type="evidence" value="ECO:0007669"/>
    <property type="project" value="UniProtKB-KW"/>
</dbReference>
<feature type="compositionally biased region" description="Basic and acidic residues" evidence="1">
    <location>
        <begin position="176"/>
        <end position="186"/>
    </location>
</feature>
<dbReference type="RefSeq" id="WP_089303900.1">
    <property type="nucleotide sequence ID" value="NZ_FZOO01000001.1"/>
</dbReference>